<feature type="transmembrane region" description="Helical" evidence="2">
    <location>
        <begin position="74"/>
        <end position="92"/>
    </location>
</feature>
<keyword evidence="2" id="KW-0812">Transmembrane</keyword>
<name>A0A835DF28_TETSI</name>
<feature type="compositionally biased region" description="Polar residues" evidence="1">
    <location>
        <begin position="576"/>
        <end position="586"/>
    </location>
</feature>
<dbReference type="InterPro" id="IPR008480">
    <property type="entry name" value="DUF761_pln"/>
</dbReference>
<dbReference type="AlphaFoldDB" id="A0A835DF28"/>
<gene>
    <name evidence="3" type="ORF">HHK36_014341</name>
</gene>
<evidence type="ECO:0000256" key="1">
    <source>
        <dbReference type="SAM" id="MobiDB-lite"/>
    </source>
</evidence>
<keyword evidence="4" id="KW-1185">Reference proteome</keyword>
<feature type="compositionally biased region" description="Basic residues" evidence="1">
    <location>
        <begin position="334"/>
        <end position="344"/>
    </location>
</feature>
<feature type="compositionally biased region" description="Pro residues" evidence="1">
    <location>
        <begin position="475"/>
        <end position="485"/>
    </location>
</feature>
<keyword evidence="2" id="KW-1133">Transmembrane helix</keyword>
<sequence length="586" mass="64844">MEEDGDAPPFWLQTSTTLRRAHHHHRRSFSLFLNPGVLIVLLPVAALFLVFFVVPSFLSFISQIFRPNLVKKSWDSVNLLLVLFAILCGVLCRRNDDGTSTDEANNISNVAEDHQVEKPNQSTPHHWYEYSDRGMYNSIQTSSSTVMGTGLKRNSSSYPDLRQESLWLSDEDRWRFFDDTQVKGYQLSGSDGLHHRRRQPEPHVDDSVIKNIPVDTFVVRRTESSSSYPPAPPPPPPRQPPAPPPPPPPPAVRPKPRRTFETQAHKKRGENPTSNDMEFKKTRRPPPPPSPPPPPPPPPRRAAFQKSEQKIGKSDTKKGSATKEIATVLASLYHQRKKKKKQKNKGSYESTLYSPISSSLHSGPPPSPPPPPPPPPPSVFHNLFSYKKGNKSKRIHSISATNPPPPPPPPPPPLVSSKQKTQNPPPSTSPKPPPPADTSRHRKPVAAGRPPLPTRINSFNEGDENLNSGWQSPLIPMPPPPPPFRMPDLKFVVRGDYAKIRSSHSSRSSSPDLDSVDLSSSKESTTTPGEMDGGDATPSVFCPSPDVNTKADTFIARFRAGLKLEKMNSVKEKQEMGNSGTSPNPI</sequence>
<evidence type="ECO:0000313" key="3">
    <source>
        <dbReference type="EMBL" id="KAF8401038.1"/>
    </source>
</evidence>
<evidence type="ECO:0000313" key="4">
    <source>
        <dbReference type="Proteomes" id="UP000655225"/>
    </source>
</evidence>
<dbReference type="PANTHER" id="PTHR33098:SF36">
    <property type="entry name" value="HYDROXYPROLINE-RICH GLYCOPROTEIN FAMILY PROTEIN"/>
    <property type="match status" value="1"/>
</dbReference>
<dbReference type="PRINTS" id="PR01217">
    <property type="entry name" value="PRICHEXTENSN"/>
</dbReference>
<feature type="compositionally biased region" description="Pro residues" evidence="1">
    <location>
        <begin position="363"/>
        <end position="378"/>
    </location>
</feature>
<evidence type="ECO:0000256" key="2">
    <source>
        <dbReference type="SAM" id="Phobius"/>
    </source>
</evidence>
<dbReference type="Pfam" id="PF05553">
    <property type="entry name" value="DUF761"/>
    <property type="match status" value="1"/>
</dbReference>
<feature type="compositionally biased region" description="Pro residues" evidence="1">
    <location>
        <begin position="285"/>
        <end position="300"/>
    </location>
</feature>
<feature type="compositionally biased region" description="Pro residues" evidence="1">
    <location>
        <begin position="402"/>
        <end position="414"/>
    </location>
</feature>
<feature type="compositionally biased region" description="Basic and acidic residues" evidence="1">
    <location>
        <begin position="565"/>
        <end position="575"/>
    </location>
</feature>
<feature type="region of interest" description="Disordered" evidence="1">
    <location>
        <begin position="500"/>
        <end position="547"/>
    </location>
</feature>
<feature type="transmembrane region" description="Helical" evidence="2">
    <location>
        <begin position="29"/>
        <end position="54"/>
    </location>
</feature>
<protein>
    <submittedName>
        <fullName evidence="3">Uncharacterized protein</fullName>
    </submittedName>
</protein>
<reference evidence="3 4" key="1">
    <citation type="submission" date="2020-04" db="EMBL/GenBank/DDBJ databases">
        <title>Plant Genome Project.</title>
        <authorList>
            <person name="Zhang R.-G."/>
        </authorList>
    </citation>
    <scope>NUCLEOTIDE SEQUENCE [LARGE SCALE GENOMIC DNA]</scope>
    <source>
        <strain evidence="3">YNK0</strain>
        <tissue evidence="3">Leaf</tissue>
    </source>
</reference>
<feature type="compositionally biased region" description="Low complexity" evidence="1">
    <location>
        <begin position="503"/>
        <end position="524"/>
    </location>
</feature>
<dbReference type="OMA" id="RRWDSEV"/>
<feature type="region of interest" description="Disordered" evidence="1">
    <location>
        <begin position="185"/>
        <end position="488"/>
    </location>
</feature>
<feature type="compositionally biased region" description="Basic and acidic residues" evidence="1">
    <location>
        <begin position="199"/>
        <end position="208"/>
    </location>
</feature>
<dbReference type="OrthoDB" id="1929225at2759"/>
<accession>A0A835DF28</accession>
<dbReference type="Proteomes" id="UP000655225">
    <property type="component" value="Unassembled WGS sequence"/>
</dbReference>
<feature type="compositionally biased region" description="Pro residues" evidence="1">
    <location>
        <begin position="229"/>
        <end position="253"/>
    </location>
</feature>
<organism evidence="3 4">
    <name type="scientific">Tetracentron sinense</name>
    <name type="common">Spur-leaf</name>
    <dbReference type="NCBI Taxonomy" id="13715"/>
    <lineage>
        <taxon>Eukaryota</taxon>
        <taxon>Viridiplantae</taxon>
        <taxon>Streptophyta</taxon>
        <taxon>Embryophyta</taxon>
        <taxon>Tracheophyta</taxon>
        <taxon>Spermatophyta</taxon>
        <taxon>Magnoliopsida</taxon>
        <taxon>Trochodendrales</taxon>
        <taxon>Trochodendraceae</taxon>
        <taxon>Tetracentron</taxon>
    </lineage>
</organism>
<feature type="compositionally biased region" description="Polar residues" evidence="1">
    <location>
        <begin position="455"/>
        <end position="471"/>
    </location>
</feature>
<keyword evidence="2" id="KW-0472">Membrane</keyword>
<feature type="compositionally biased region" description="Basic and acidic residues" evidence="1">
    <location>
        <begin position="307"/>
        <end position="318"/>
    </location>
</feature>
<dbReference type="EMBL" id="JABCRI010000009">
    <property type="protein sequence ID" value="KAF8401038.1"/>
    <property type="molecule type" value="Genomic_DNA"/>
</dbReference>
<proteinExistence type="predicted"/>
<feature type="compositionally biased region" description="Pro residues" evidence="1">
    <location>
        <begin position="423"/>
        <end position="436"/>
    </location>
</feature>
<comment type="caution">
    <text evidence="3">The sequence shown here is derived from an EMBL/GenBank/DDBJ whole genome shotgun (WGS) entry which is preliminary data.</text>
</comment>
<feature type="region of interest" description="Disordered" evidence="1">
    <location>
        <begin position="565"/>
        <end position="586"/>
    </location>
</feature>
<dbReference type="PANTHER" id="PTHR33098">
    <property type="entry name" value="COTTON FIBER (DUF761)"/>
    <property type="match status" value="1"/>
</dbReference>